<proteinExistence type="predicted"/>
<evidence type="ECO:0000313" key="2">
    <source>
        <dbReference type="Proteomes" id="UP001550603"/>
    </source>
</evidence>
<dbReference type="EMBL" id="JBEYBN010000001">
    <property type="protein sequence ID" value="MEU2264913.1"/>
    <property type="molecule type" value="Genomic_DNA"/>
</dbReference>
<organism evidence="1 2">
    <name type="scientific">Streptomyces olindensis</name>
    <dbReference type="NCBI Taxonomy" id="358823"/>
    <lineage>
        <taxon>Bacteria</taxon>
        <taxon>Bacillati</taxon>
        <taxon>Actinomycetota</taxon>
        <taxon>Actinomycetes</taxon>
        <taxon>Kitasatosporales</taxon>
        <taxon>Streptomycetaceae</taxon>
        <taxon>Streptomyces</taxon>
    </lineage>
</organism>
<protein>
    <submittedName>
        <fullName evidence="1">Uncharacterized protein</fullName>
    </submittedName>
</protein>
<reference evidence="1 2" key="1">
    <citation type="submission" date="2024-06" db="EMBL/GenBank/DDBJ databases">
        <title>The Natural Products Discovery Center: Release of the First 8490 Sequenced Strains for Exploring Actinobacteria Biosynthetic Diversity.</title>
        <authorList>
            <person name="Kalkreuter E."/>
            <person name="Kautsar S.A."/>
            <person name="Yang D."/>
            <person name="Bader C.D."/>
            <person name="Teijaro C.N."/>
            <person name="Fluegel L."/>
            <person name="Davis C.M."/>
            <person name="Simpson J.R."/>
            <person name="Lauterbach L."/>
            <person name="Steele A.D."/>
            <person name="Gui C."/>
            <person name="Meng S."/>
            <person name="Li G."/>
            <person name="Viehrig K."/>
            <person name="Ye F."/>
            <person name="Su P."/>
            <person name="Kiefer A.F."/>
            <person name="Nichols A."/>
            <person name="Cepeda A.J."/>
            <person name="Yan W."/>
            <person name="Fan B."/>
            <person name="Jiang Y."/>
            <person name="Adhikari A."/>
            <person name="Zheng C.-J."/>
            <person name="Schuster L."/>
            <person name="Cowan T.M."/>
            <person name="Smanski M.J."/>
            <person name="Chevrette M.G."/>
            <person name="De Carvalho L.P.S."/>
            <person name="Shen B."/>
        </authorList>
    </citation>
    <scope>NUCLEOTIDE SEQUENCE [LARGE SCALE GENOMIC DNA]</scope>
    <source>
        <strain evidence="1 2">NPDC019583</strain>
    </source>
</reference>
<evidence type="ECO:0000313" key="1">
    <source>
        <dbReference type="EMBL" id="MEU2264913.1"/>
    </source>
</evidence>
<keyword evidence="2" id="KW-1185">Reference proteome</keyword>
<comment type="caution">
    <text evidence="1">The sequence shown here is derived from an EMBL/GenBank/DDBJ whole genome shotgun (WGS) entry which is preliminary data.</text>
</comment>
<sequence>MARCQCGGGDCNCVVVAGDNTTVTGSGSTLNPFAVSAVTNCAEVRACLSNARGISYNAATGQISVDLSEDPGNNLVVRSNGLYVPTGAATVTTGCGLAGNGSASSPVAARTQTWPYSCPVNTAAGGVYCDGNGVLRSDPPARMNTYSTSMNQTYNNVAVPATDTSVASLSLTFQNTDTCRPALAMVWQDLDVDMFLPSAGSGSGGAYGISTDDMYAMQNHGDAPLNAVHAQVGKMISVNVPAGGSATVVMNVSMGRGFGGATYSRIQARQQAWVFSLPN</sequence>
<accession>A0ABV2XLP4</accession>
<dbReference type="Proteomes" id="UP001550603">
    <property type="component" value="Unassembled WGS sequence"/>
</dbReference>
<gene>
    <name evidence="1" type="ORF">ABZ568_00365</name>
</gene>
<dbReference type="RefSeq" id="WP_359784222.1">
    <property type="nucleotide sequence ID" value="NZ_JBEYBN010000001.1"/>
</dbReference>
<name>A0ABV2XLP4_9ACTN</name>